<keyword evidence="4" id="KW-1185">Reference proteome</keyword>
<gene>
    <name evidence="3" type="ORF">LMS43_16160</name>
</gene>
<protein>
    <submittedName>
        <fullName evidence="3">YdcF family protein</fullName>
    </submittedName>
</protein>
<feature type="domain" description="DUF218" evidence="2">
    <location>
        <begin position="79"/>
        <end position="244"/>
    </location>
</feature>
<dbReference type="InterPro" id="IPR051599">
    <property type="entry name" value="Cell_Envelope_Assoc"/>
</dbReference>
<evidence type="ECO:0000259" key="2">
    <source>
        <dbReference type="Pfam" id="PF02698"/>
    </source>
</evidence>
<feature type="transmembrane region" description="Helical" evidence="1">
    <location>
        <begin position="41"/>
        <end position="63"/>
    </location>
</feature>
<name>A0ABT8END2_9BURK</name>
<dbReference type="RefSeq" id="WP_266123657.1">
    <property type="nucleotide sequence ID" value="NZ_JAJHNU010000005.1"/>
</dbReference>
<dbReference type="InterPro" id="IPR003848">
    <property type="entry name" value="DUF218"/>
</dbReference>
<dbReference type="Gene3D" id="3.40.50.620">
    <property type="entry name" value="HUPs"/>
    <property type="match status" value="1"/>
</dbReference>
<dbReference type="CDD" id="cd06259">
    <property type="entry name" value="YdcF-like"/>
    <property type="match status" value="1"/>
</dbReference>
<dbReference type="EMBL" id="JAJHNU010000005">
    <property type="protein sequence ID" value="MDN4122824.1"/>
    <property type="molecule type" value="Genomic_DNA"/>
</dbReference>
<dbReference type="Pfam" id="PF02698">
    <property type="entry name" value="DUF218"/>
    <property type="match status" value="1"/>
</dbReference>
<dbReference type="InterPro" id="IPR014729">
    <property type="entry name" value="Rossmann-like_a/b/a_fold"/>
</dbReference>
<dbReference type="PANTHER" id="PTHR30336:SF4">
    <property type="entry name" value="ENVELOPE BIOGENESIS FACTOR ELYC"/>
    <property type="match status" value="1"/>
</dbReference>
<reference evidence="3" key="1">
    <citation type="submission" date="2021-11" db="EMBL/GenBank/DDBJ databases">
        <title>Draft genome sequence of Alcaligenes endophyticus type strain CCUG 75668T.</title>
        <authorList>
            <person name="Salva-Serra F."/>
            <person name="Duran R.E."/>
            <person name="Seeger M."/>
            <person name="Moore E.R.B."/>
            <person name="Jaen-Luchoro D."/>
        </authorList>
    </citation>
    <scope>NUCLEOTIDE SEQUENCE</scope>
    <source>
        <strain evidence="3">CCUG 75668</strain>
    </source>
</reference>
<sequence length="254" mass="27873">MNLSSVLAQLVVPLNLCAALLLLALLFFIIRWRKLAFSTALSGLLWVGLWSTPAFNILAGSYLEQRYPYVAPANLAQADAIVVLGGHTAQNRSNWFLPDSASRTSSRVRMAADIYHAGRAPIIILSGAALDGGVSEAQMMTQTLMQFNVPPSATLQEEQSLTTEGNGFYSAQLLREHQLQHVLLVTSALHMPRAMAVFKKQGVDVLAAPAPPQIVAPNQLSFSLWLPSMHTLQSSRSIIKEYLGMTIYWVRGWI</sequence>
<comment type="caution">
    <text evidence="3">The sequence shown here is derived from an EMBL/GenBank/DDBJ whole genome shotgun (WGS) entry which is preliminary data.</text>
</comment>
<keyword evidence="1" id="KW-1133">Transmembrane helix</keyword>
<feature type="transmembrane region" description="Helical" evidence="1">
    <location>
        <begin position="6"/>
        <end position="29"/>
    </location>
</feature>
<dbReference type="Proteomes" id="UP001168613">
    <property type="component" value="Unassembled WGS sequence"/>
</dbReference>
<dbReference type="PANTHER" id="PTHR30336">
    <property type="entry name" value="INNER MEMBRANE PROTEIN, PROBABLE PERMEASE"/>
    <property type="match status" value="1"/>
</dbReference>
<accession>A0ABT8END2</accession>
<organism evidence="3 4">
    <name type="scientific">Alcaligenes endophyticus</name>
    <dbReference type="NCBI Taxonomy" id="1929088"/>
    <lineage>
        <taxon>Bacteria</taxon>
        <taxon>Pseudomonadati</taxon>
        <taxon>Pseudomonadota</taxon>
        <taxon>Betaproteobacteria</taxon>
        <taxon>Burkholderiales</taxon>
        <taxon>Alcaligenaceae</taxon>
        <taxon>Alcaligenes</taxon>
    </lineage>
</organism>
<keyword evidence="1" id="KW-0812">Transmembrane</keyword>
<proteinExistence type="predicted"/>
<evidence type="ECO:0000313" key="4">
    <source>
        <dbReference type="Proteomes" id="UP001168613"/>
    </source>
</evidence>
<evidence type="ECO:0000313" key="3">
    <source>
        <dbReference type="EMBL" id="MDN4122824.1"/>
    </source>
</evidence>
<evidence type="ECO:0000256" key="1">
    <source>
        <dbReference type="SAM" id="Phobius"/>
    </source>
</evidence>
<keyword evidence="1" id="KW-0472">Membrane</keyword>